<evidence type="ECO:0000313" key="3">
    <source>
        <dbReference type="Proteomes" id="UP001597252"/>
    </source>
</evidence>
<gene>
    <name evidence="2" type="ORF">ACFQ5J_07025</name>
</gene>
<evidence type="ECO:0000256" key="1">
    <source>
        <dbReference type="SAM" id="Phobius"/>
    </source>
</evidence>
<comment type="caution">
    <text evidence="2">The sequence shown here is derived from an EMBL/GenBank/DDBJ whole genome shotgun (WGS) entry which is preliminary data.</text>
</comment>
<evidence type="ECO:0000313" key="2">
    <source>
        <dbReference type="EMBL" id="MFD1484978.1"/>
    </source>
</evidence>
<keyword evidence="1" id="KW-0812">Transmembrane</keyword>
<protein>
    <submittedName>
        <fullName evidence="2">LVIS_2131 family protein</fullName>
    </submittedName>
</protein>
<feature type="transmembrane region" description="Helical" evidence="1">
    <location>
        <begin position="46"/>
        <end position="68"/>
    </location>
</feature>
<feature type="transmembrane region" description="Helical" evidence="1">
    <location>
        <begin position="6"/>
        <end position="26"/>
    </location>
</feature>
<dbReference type="NCBIfam" id="NF040508">
    <property type="entry name" value="LVIS_2131_fam"/>
    <property type="match status" value="1"/>
</dbReference>
<reference evidence="3" key="1">
    <citation type="journal article" date="2019" name="Int. J. Syst. Evol. Microbiol.">
        <title>The Global Catalogue of Microorganisms (GCM) 10K type strain sequencing project: providing services to taxonomists for standard genome sequencing and annotation.</title>
        <authorList>
            <consortium name="The Broad Institute Genomics Platform"/>
            <consortium name="The Broad Institute Genome Sequencing Center for Infectious Disease"/>
            <person name="Wu L."/>
            <person name="Ma J."/>
        </authorList>
    </citation>
    <scope>NUCLEOTIDE SEQUENCE [LARGE SCALE GENOMIC DNA]</scope>
    <source>
        <strain evidence="3">CCM 8903</strain>
    </source>
</reference>
<keyword evidence="3" id="KW-1185">Reference proteome</keyword>
<dbReference type="RefSeq" id="WP_125748350.1">
    <property type="nucleotide sequence ID" value="NZ_JBHTON010000019.1"/>
</dbReference>
<dbReference type="InterPro" id="IPR049731">
    <property type="entry name" value="LVIS_2131-like"/>
</dbReference>
<name>A0ABW4E775_9LACO</name>
<keyword evidence="1" id="KW-0472">Membrane</keyword>
<sequence>MNSWNLLGLVAWLLVLAYLGFVVWNIRQRHLKMLVVLRQQHSVKTVLIDCLEVLLLAVVFYGMAWVTWLRQPDYSDRSALKVTYNYANLVLQTDSDRSYYVSVTSGNGKHPVHYYTYWTHGAKYQISSRNADVSDATDALTVRASAYPWSTKQLAKLEKTQEKAYVATYIGTYKPTFLNGLGLRVGRTAQRFSLIRIPNDTFQKVVSAHD</sequence>
<proteinExistence type="predicted"/>
<dbReference type="Proteomes" id="UP001597252">
    <property type="component" value="Unassembled WGS sequence"/>
</dbReference>
<keyword evidence="1" id="KW-1133">Transmembrane helix</keyword>
<accession>A0ABW4E775</accession>
<organism evidence="2 3">
    <name type="scientific">Lacticaseibacillus baoqingensis</name>
    <dbReference type="NCBI Taxonomy" id="2486013"/>
    <lineage>
        <taxon>Bacteria</taxon>
        <taxon>Bacillati</taxon>
        <taxon>Bacillota</taxon>
        <taxon>Bacilli</taxon>
        <taxon>Lactobacillales</taxon>
        <taxon>Lactobacillaceae</taxon>
        <taxon>Lacticaseibacillus</taxon>
    </lineage>
</organism>
<dbReference type="EMBL" id="JBHTON010000019">
    <property type="protein sequence ID" value="MFD1484978.1"/>
    <property type="molecule type" value="Genomic_DNA"/>
</dbReference>